<dbReference type="SUPFAM" id="SSF52172">
    <property type="entry name" value="CheY-like"/>
    <property type="match status" value="1"/>
</dbReference>
<evidence type="ECO:0000256" key="6">
    <source>
        <dbReference type="PROSITE-ProRule" id="PRU00169"/>
    </source>
</evidence>
<evidence type="ECO:0000256" key="1">
    <source>
        <dbReference type="ARBA" id="ARBA00022553"/>
    </source>
</evidence>
<dbReference type="GO" id="GO:0006355">
    <property type="term" value="P:regulation of DNA-templated transcription"/>
    <property type="evidence" value="ECO:0007669"/>
    <property type="project" value="InterPro"/>
</dbReference>
<keyword evidence="1 6" id="KW-0597">Phosphoprotein</keyword>
<evidence type="ECO:0000256" key="5">
    <source>
        <dbReference type="ARBA" id="ARBA00023163"/>
    </source>
</evidence>
<evidence type="ECO:0000259" key="8">
    <source>
        <dbReference type="PROSITE" id="PS50110"/>
    </source>
</evidence>
<dbReference type="FunFam" id="3.40.50.2300:FF:000002">
    <property type="entry name" value="DNA-binding response regulator PhoP"/>
    <property type="match status" value="1"/>
</dbReference>
<evidence type="ECO:0000256" key="7">
    <source>
        <dbReference type="PROSITE-ProRule" id="PRU01091"/>
    </source>
</evidence>
<dbReference type="PROSITE" id="PS51755">
    <property type="entry name" value="OMPR_PHOB"/>
    <property type="match status" value="1"/>
</dbReference>
<dbReference type="OrthoDB" id="9802426at2"/>
<dbReference type="InterPro" id="IPR016032">
    <property type="entry name" value="Sig_transdc_resp-reg_C-effctor"/>
</dbReference>
<evidence type="ECO:0000259" key="9">
    <source>
        <dbReference type="PROSITE" id="PS51755"/>
    </source>
</evidence>
<feature type="domain" description="OmpR/PhoB-type" evidence="9">
    <location>
        <begin position="124"/>
        <end position="219"/>
    </location>
</feature>
<evidence type="ECO:0000256" key="2">
    <source>
        <dbReference type="ARBA" id="ARBA00023012"/>
    </source>
</evidence>
<proteinExistence type="predicted"/>
<gene>
    <name evidence="10" type="ORF">RP29_17935</name>
</gene>
<keyword evidence="11" id="KW-1185">Reference proteome</keyword>
<keyword evidence="5" id="KW-0804">Transcription</keyword>
<dbReference type="GO" id="GO:0032993">
    <property type="term" value="C:protein-DNA complex"/>
    <property type="evidence" value="ECO:0007669"/>
    <property type="project" value="TreeGrafter"/>
</dbReference>
<dbReference type="Proteomes" id="UP000032566">
    <property type="component" value="Unassembled WGS sequence"/>
</dbReference>
<evidence type="ECO:0000313" key="11">
    <source>
        <dbReference type="Proteomes" id="UP000032566"/>
    </source>
</evidence>
<dbReference type="SUPFAM" id="SSF46894">
    <property type="entry name" value="C-terminal effector domain of the bipartite response regulators"/>
    <property type="match status" value="1"/>
</dbReference>
<dbReference type="InterPro" id="IPR001789">
    <property type="entry name" value="Sig_transdc_resp-reg_receiver"/>
</dbReference>
<dbReference type="RefSeq" id="WP_044401895.1">
    <property type="nucleotide sequence ID" value="NZ_JBKBMI010000008.1"/>
</dbReference>
<protein>
    <submittedName>
        <fullName evidence="10">Transcriptional regulator</fullName>
    </submittedName>
</protein>
<dbReference type="Gene3D" id="3.40.50.2300">
    <property type="match status" value="1"/>
</dbReference>
<evidence type="ECO:0000256" key="4">
    <source>
        <dbReference type="ARBA" id="ARBA00023125"/>
    </source>
</evidence>
<dbReference type="SMART" id="SM00862">
    <property type="entry name" value="Trans_reg_C"/>
    <property type="match status" value="1"/>
</dbReference>
<dbReference type="PATRIC" id="fig|80878.5.peg.3548"/>
<feature type="modified residue" description="4-aspartylphosphate" evidence="6">
    <location>
        <position position="51"/>
    </location>
</feature>
<dbReference type="GO" id="GO:0005829">
    <property type="term" value="C:cytosol"/>
    <property type="evidence" value="ECO:0007669"/>
    <property type="project" value="TreeGrafter"/>
</dbReference>
<organism evidence="10 11">
    <name type="scientific">Acidovorax temperans</name>
    <dbReference type="NCBI Taxonomy" id="80878"/>
    <lineage>
        <taxon>Bacteria</taxon>
        <taxon>Pseudomonadati</taxon>
        <taxon>Pseudomonadota</taxon>
        <taxon>Betaproteobacteria</taxon>
        <taxon>Burkholderiales</taxon>
        <taxon>Comamonadaceae</taxon>
        <taxon>Acidovorax</taxon>
    </lineage>
</organism>
<dbReference type="CDD" id="cd00383">
    <property type="entry name" value="trans_reg_C"/>
    <property type="match status" value="1"/>
</dbReference>
<dbReference type="Pfam" id="PF00072">
    <property type="entry name" value="Response_reg"/>
    <property type="match status" value="1"/>
</dbReference>
<keyword evidence="3" id="KW-0805">Transcription regulation</keyword>
<reference evidence="10 11" key="1">
    <citation type="submission" date="2014-12" db="EMBL/GenBank/DDBJ databases">
        <title>Isolation of bacteria from lake water.</title>
        <authorList>
            <person name="Sheng K.-Y."/>
            <person name="Chin P.-S."/>
            <person name="Chan K.-G."/>
            <person name="Tan G.S."/>
        </authorList>
    </citation>
    <scope>NUCLEOTIDE SEQUENCE [LARGE SCALE GENOMIC DNA]</scope>
    <source>
        <strain evidence="10 11">KY4</strain>
    </source>
</reference>
<dbReference type="GO" id="GO:0000976">
    <property type="term" value="F:transcription cis-regulatory region binding"/>
    <property type="evidence" value="ECO:0007669"/>
    <property type="project" value="TreeGrafter"/>
</dbReference>
<dbReference type="PANTHER" id="PTHR48111">
    <property type="entry name" value="REGULATOR OF RPOS"/>
    <property type="match status" value="1"/>
</dbReference>
<dbReference type="InterPro" id="IPR039420">
    <property type="entry name" value="WalR-like"/>
</dbReference>
<accession>A0A0D7K5A4</accession>
<dbReference type="Pfam" id="PF00486">
    <property type="entry name" value="Trans_reg_C"/>
    <property type="match status" value="1"/>
</dbReference>
<comment type="caution">
    <text evidence="10">The sequence shown here is derived from an EMBL/GenBank/DDBJ whole genome shotgun (WGS) entry which is preliminary data.</text>
</comment>
<feature type="domain" description="Response regulatory" evidence="8">
    <location>
        <begin position="2"/>
        <end position="116"/>
    </location>
</feature>
<dbReference type="InterPro" id="IPR001867">
    <property type="entry name" value="OmpR/PhoB-type_DNA-bd"/>
</dbReference>
<dbReference type="Gene3D" id="6.10.250.690">
    <property type="match status" value="1"/>
</dbReference>
<dbReference type="AlphaFoldDB" id="A0A0D7K5A4"/>
<dbReference type="EMBL" id="JXYQ01000070">
    <property type="protein sequence ID" value="KJA09152.1"/>
    <property type="molecule type" value="Genomic_DNA"/>
</dbReference>
<keyword evidence="2" id="KW-0902">Two-component regulatory system</keyword>
<keyword evidence="4 7" id="KW-0238">DNA-binding</keyword>
<dbReference type="InterPro" id="IPR011006">
    <property type="entry name" value="CheY-like_superfamily"/>
</dbReference>
<dbReference type="Gene3D" id="1.10.10.10">
    <property type="entry name" value="Winged helix-like DNA-binding domain superfamily/Winged helix DNA-binding domain"/>
    <property type="match status" value="1"/>
</dbReference>
<dbReference type="STRING" id="80878.RP29_17935"/>
<dbReference type="PANTHER" id="PTHR48111:SF37">
    <property type="entry name" value="RESPONSE REGULATOR PROTEIN CARR"/>
    <property type="match status" value="1"/>
</dbReference>
<evidence type="ECO:0000313" key="10">
    <source>
        <dbReference type="EMBL" id="KJA09152.1"/>
    </source>
</evidence>
<dbReference type="GO" id="GO:0000156">
    <property type="term" value="F:phosphorelay response regulator activity"/>
    <property type="evidence" value="ECO:0007669"/>
    <property type="project" value="TreeGrafter"/>
</dbReference>
<name>A0A0D7K5A4_9BURK</name>
<dbReference type="SMART" id="SM00448">
    <property type="entry name" value="REC"/>
    <property type="match status" value="1"/>
</dbReference>
<sequence>MRILVVEDDLELAAQLCSALEAAGFAVDQEHDGEAASMAGTVEVYSAAVLDLGLPRKDGLSVLRDWREAGCTWPVLVLTARNRWSDKVAGFNAGADDYLTKPFLMDEVVLRLRAMLRRTAGAASAVLRVGQLEYDVVHGRFNLQGQGLQLTAQEHKILAFFMHHPGKLLTRSEISENVYARDLDPDSNTLDVLIGRIRRKLGGAAQLVTERGQGFRLLASDEAAG</sequence>
<feature type="DNA-binding region" description="OmpR/PhoB-type" evidence="7">
    <location>
        <begin position="124"/>
        <end position="219"/>
    </location>
</feature>
<dbReference type="PROSITE" id="PS50110">
    <property type="entry name" value="RESPONSE_REGULATORY"/>
    <property type="match status" value="1"/>
</dbReference>
<dbReference type="InterPro" id="IPR036388">
    <property type="entry name" value="WH-like_DNA-bd_sf"/>
</dbReference>
<evidence type="ECO:0000256" key="3">
    <source>
        <dbReference type="ARBA" id="ARBA00023015"/>
    </source>
</evidence>